<dbReference type="InterPro" id="IPR012677">
    <property type="entry name" value="Nucleotide-bd_a/b_plait_sf"/>
</dbReference>
<evidence type="ECO:0000256" key="8">
    <source>
        <dbReference type="ARBA" id="ARBA00023242"/>
    </source>
</evidence>
<evidence type="ECO:0000256" key="7">
    <source>
        <dbReference type="ARBA" id="ARBA00023187"/>
    </source>
</evidence>
<feature type="region of interest" description="Disordered" evidence="10">
    <location>
        <begin position="195"/>
        <end position="305"/>
    </location>
</feature>
<dbReference type="Proteomes" id="UP000230233">
    <property type="component" value="Chromosome II"/>
</dbReference>
<keyword evidence="6 9" id="KW-0694">RNA-binding</keyword>
<keyword evidence="3" id="KW-0597">Phosphoprotein</keyword>
<comment type="similarity">
    <text evidence="2">Belongs to the splicing factor SR family.</text>
</comment>
<keyword evidence="13" id="KW-1185">Reference proteome</keyword>
<feature type="compositionally biased region" description="Basic residues" evidence="10">
    <location>
        <begin position="217"/>
        <end position="278"/>
    </location>
</feature>
<gene>
    <name evidence="12" type="primary">Cni-rsp-2</name>
    <name evidence="12" type="synonym">Cnig_chr_II.g5879</name>
    <name evidence="12" type="ORF">B9Z55_005879</name>
</gene>
<sequence>MSCLREQSIRKRCGGARSVQLVNYLNMVRVYIGRLPNRATDRDVEHFFRGYGKLSDVIMKNGFGFVDFQEQRDADDAVHDLNGKDLCGERVILEFPRRKVGYNEERSGGGYRGREPTFRRGGERQFSNRYSRPCSTRFRLVIDNLSTRYSWQDIKDHIRKLGIEPTYSEAHKRNVNQALVCFSTHDDLRDAMNKLQGEELNGRKLKCTDETRDRSRSRSPRRRSRSRSGSRSRSPPPRRRSPSSGRSKSRSASPKKRSEKRARSVSRSRSRSGGRRSRTNSPPNRSPSPKKRRDRSSPRSGSASP</sequence>
<comment type="caution">
    <text evidence="12">The sequence shown here is derived from an EMBL/GenBank/DDBJ whole genome shotgun (WGS) entry which is preliminary data.</text>
</comment>
<evidence type="ECO:0000256" key="1">
    <source>
        <dbReference type="ARBA" id="ARBA00004123"/>
    </source>
</evidence>
<dbReference type="FunFam" id="3.30.70.330:FF:001067">
    <property type="entry name" value="Serine/arginine-rich splicing factor 4"/>
    <property type="match status" value="1"/>
</dbReference>
<evidence type="ECO:0000256" key="10">
    <source>
        <dbReference type="SAM" id="MobiDB-lite"/>
    </source>
</evidence>
<organism evidence="12 13">
    <name type="scientific">Caenorhabditis nigoni</name>
    <dbReference type="NCBI Taxonomy" id="1611254"/>
    <lineage>
        <taxon>Eukaryota</taxon>
        <taxon>Metazoa</taxon>
        <taxon>Ecdysozoa</taxon>
        <taxon>Nematoda</taxon>
        <taxon>Chromadorea</taxon>
        <taxon>Rhabditida</taxon>
        <taxon>Rhabditina</taxon>
        <taxon>Rhabditomorpha</taxon>
        <taxon>Rhabditoidea</taxon>
        <taxon>Rhabditidae</taxon>
        <taxon>Peloderinae</taxon>
        <taxon>Caenorhabditis</taxon>
    </lineage>
</organism>
<dbReference type="InterPro" id="IPR000504">
    <property type="entry name" value="RRM_dom"/>
</dbReference>
<dbReference type="GO" id="GO:0008380">
    <property type="term" value="P:RNA splicing"/>
    <property type="evidence" value="ECO:0007669"/>
    <property type="project" value="UniProtKB-KW"/>
</dbReference>
<protein>
    <recommendedName>
        <fullName evidence="11">RRM domain-containing protein</fullName>
    </recommendedName>
</protein>
<dbReference type="STRING" id="1611254.A0A2G5V2P8"/>
<evidence type="ECO:0000259" key="11">
    <source>
        <dbReference type="PROSITE" id="PS50102"/>
    </source>
</evidence>
<evidence type="ECO:0000256" key="4">
    <source>
        <dbReference type="ARBA" id="ARBA00022664"/>
    </source>
</evidence>
<dbReference type="GO" id="GO:0006397">
    <property type="term" value="P:mRNA processing"/>
    <property type="evidence" value="ECO:0007669"/>
    <property type="project" value="UniProtKB-KW"/>
</dbReference>
<reference evidence="13" key="1">
    <citation type="submission" date="2017-10" db="EMBL/GenBank/DDBJ databases">
        <title>Rapid genome shrinkage in a self-fertile nematode reveals novel sperm competition proteins.</title>
        <authorList>
            <person name="Yin D."/>
            <person name="Schwarz E.M."/>
            <person name="Thomas C.G."/>
            <person name="Felde R.L."/>
            <person name="Korf I.F."/>
            <person name="Cutter A.D."/>
            <person name="Schartner C.M."/>
            <person name="Ralston E.J."/>
            <person name="Meyer B.J."/>
            <person name="Haag E.S."/>
        </authorList>
    </citation>
    <scope>NUCLEOTIDE SEQUENCE [LARGE SCALE GENOMIC DNA]</scope>
    <source>
        <strain evidence="13">JU1422</strain>
    </source>
</reference>
<evidence type="ECO:0000313" key="13">
    <source>
        <dbReference type="Proteomes" id="UP000230233"/>
    </source>
</evidence>
<keyword evidence="8" id="KW-0539">Nucleus</keyword>
<keyword evidence="7" id="KW-0508">mRNA splicing</keyword>
<dbReference type="Pfam" id="PF00076">
    <property type="entry name" value="RRM_1"/>
    <property type="match status" value="2"/>
</dbReference>
<keyword evidence="5" id="KW-0677">Repeat</keyword>
<dbReference type="GO" id="GO:0005634">
    <property type="term" value="C:nucleus"/>
    <property type="evidence" value="ECO:0007669"/>
    <property type="project" value="UniProtKB-SubCell"/>
</dbReference>
<dbReference type="PROSITE" id="PS50102">
    <property type="entry name" value="RRM"/>
    <property type="match status" value="2"/>
</dbReference>
<accession>A0A2G5V2P8</accession>
<evidence type="ECO:0000313" key="12">
    <source>
        <dbReference type="EMBL" id="PIC46072.1"/>
    </source>
</evidence>
<dbReference type="FunFam" id="3.30.70.330:FF:000028">
    <property type="entry name" value="Putative serine/arginine-rich splicing factor 4"/>
    <property type="match status" value="1"/>
</dbReference>
<dbReference type="InterPro" id="IPR035979">
    <property type="entry name" value="RBD_domain_sf"/>
</dbReference>
<dbReference type="PANTHER" id="PTHR23003:SF51">
    <property type="entry name" value="SERINE-ARGININE PROTEIN 55"/>
    <property type="match status" value="1"/>
</dbReference>
<keyword evidence="4" id="KW-0507">mRNA processing</keyword>
<dbReference type="OrthoDB" id="1099063at2759"/>
<dbReference type="GO" id="GO:0005737">
    <property type="term" value="C:cytoplasm"/>
    <property type="evidence" value="ECO:0007669"/>
    <property type="project" value="TreeGrafter"/>
</dbReference>
<evidence type="ECO:0000256" key="2">
    <source>
        <dbReference type="ARBA" id="ARBA00010269"/>
    </source>
</evidence>
<feature type="domain" description="RRM" evidence="11">
    <location>
        <begin position="138"/>
        <end position="212"/>
    </location>
</feature>
<name>A0A2G5V2P8_9PELO</name>
<proteinExistence type="inferred from homology"/>
<comment type="subcellular location">
    <subcellularLocation>
        <location evidence="1">Nucleus</location>
    </subcellularLocation>
</comment>
<dbReference type="InterPro" id="IPR050374">
    <property type="entry name" value="RRT5_SRSF_SR"/>
</dbReference>
<dbReference type="Gene3D" id="3.30.70.330">
    <property type="match status" value="2"/>
</dbReference>
<feature type="compositionally biased region" description="Basic and acidic residues" evidence="10">
    <location>
        <begin position="195"/>
        <end position="216"/>
    </location>
</feature>
<evidence type="ECO:0000256" key="3">
    <source>
        <dbReference type="ARBA" id="ARBA00022553"/>
    </source>
</evidence>
<dbReference type="PANTHER" id="PTHR23003">
    <property type="entry name" value="RNA RECOGNITION MOTIF RRM DOMAIN CONTAINING PROTEIN"/>
    <property type="match status" value="1"/>
</dbReference>
<dbReference type="GO" id="GO:0003729">
    <property type="term" value="F:mRNA binding"/>
    <property type="evidence" value="ECO:0007669"/>
    <property type="project" value="TreeGrafter"/>
</dbReference>
<evidence type="ECO:0000256" key="9">
    <source>
        <dbReference type="PROSITE-ProRule" id="PRU00176"/>
    </source>
</evidence>
<dbReference type="EMBL" id="PDUG01000002">
    <property type="protein sequence ID" value="PIC46072.1"/>
    <property type="molecule type" value="Genomic_DNA"/>
</dbReference>
<dbReference type="CDD" id="cd12339">
    <property type="entry name" value="RRM2_SRSF1_4_like"/>
    <property type="match status" value="1"/>
</dbReference>
<dbReference type="SUPFAM" id="SSF54928">
    <property type="entry name" value="RNA-binding domain, RBD"/>
    <property type="match status" value="1"/>
</dbReference>
<evidence type="ECO:0000256" key="5">
    <source>
        <dbReference type="ARBA" id="ARBA00022737"/>
    </source>
</evidence>
<feature type="domain" description="RRM" evidence="11">
    <location>
        <begin position="28"/>
        <end position="98"/>
    </location>
</feature>
<evidence type="ECO:0000256" key="6">
    <source>
        <dbReference type="ARBA" id="ARBA00022884"/>
    </source>
</evidence>
<dbReference type="SMART" id="SM00360">
    <property type="entry name" value="RRM"/>
    <property type="match status" value="2"/>
</dbReference>
<dbReference type="AlphaFoldDB" id="A0A2G5V2P8"/>
<dbReference type="CDD" id="cd12337">
    <property type="entry name" value="RRM1_SRSF4_like"/>
    <property type="match status" value="1"/>
</dbReference>